<dbReference type="Proteomes" id="UP000664132">
    <property type="component" value="Unassembled WGS sequence"/>
</dbReference>
<evidence type="ECO:0000313" key="2">
    <source>
        <dbReference type="EMBL" id="KAG4426856.1"/>
    </source>
</evidence>
<proteinExistence type="predicted"/>
<sequence>MSSSAFQPHGLIKNPVEEALYHRAHIANVYTGIADPREHETSALMEVVLYSNIFTTRENFMVNSQQPPASQSDKRCNIVIRYLEQGTHKIRILCFVECKRTRTSQPFSLKALEKQATEYCILCLESEEDMEFVYAATMAGAHVRLWTCRRDQSEMIPFWGPSSMGDWSQYKDVGDDTAGQEIEYWFGQMKQLPPTPHAGQSSHTYGTASTITPSYQAPASGYQAPASGYQAPASGYQISASSYQAPASSYQAPASSYQAPVSGYQISASSYQAPTSVYQAPASMYRTSDYQASSYDSSTFPPAFQPGESVAAGGNKERTGDEIGDSEEHDEDDQMEELEDNQQATASTAVTDYYIVKVTRQTHRMSKDEFIFKDRNGRSRTTKQEDWRRTTYNGRTAWKHHKYVCFDDIFR</sequence>
<dbReference type="AlphaFoldDB" id="A0A8H7WLE9"/>
<gene>
    <name evidence="2" type="ORF">IFR04_000287</name>
</gene>
<dbReference type="OrthoDB" id="5126078at2759"/>
<feature type="compositionally biased region" description="Acidic residues" evidence="1">
    <location>
        <begin position="322"/>
        <end position="340"/>
    </location>
</feature>
<dbReference type="EMBL" id="JAFJYH010000001">
    <property type="protein sequence ID" value="KAG4426856.1"/>
    <property type="molecule type" value="Genomic_DNA"/>
</dbReference>
<organism evidence="2 3">
    <name type="scientific">Cadophora malorum</name>
    <dbReference type="NCBI Taxonomy" id="108018"/>
    <lineage>
        <taxon>Eukaryota</taxon>
        <taxon>Fungi</taxon>
        <taxon>Dikarya</taxon>
        <taxon>Ascomycota</taxon>
        <taxon>Pezizomycotina</taxon>
        <taxon>Leotiomycetes</taxon>
        <taxon>Helotiales</taxon>
        <taxon>Ploettnerulaceae</taxon>
        <taxon>Cadophora</taxon>
    </lineage>
</organism>
<name>A0A8H7WLE9_9HELO</name>
<dbReference type="InterPro" id="IPR011049">
    <property type="entry name" value="Serralysin-like_metalloprot_C"/>
</dbReference>
<evidence type="ECO:0000313" key="3">
    <source>
        <dbReference type="Proteomes" id="UP000664132"/>
    </source>
</evidence>
<evidence type="ECO:0000256" key="1">
    <source>
        <dbReference type="SAM" id="MobiDB-lite"/>
    </source>
</evidence>
<accession>A0A8H7WLE9</accession>
<comment type="caution">
    <text evidence="2">The sequence shown here is derived from an EMBL/GenBank/DDBJ whole genome shotgun (WGS) entry which is preliminary data.</text>
</comment>
<protein>
    <submittedName>
        <fullName evidence="2">Uncharacterized protein</fullName>
    </submittedName>
</protein>
<reference evidence="2" key="1">
    <citation type="submission" date="2021-02" db="EMBL/GenBank/DDBJ databases">
        <title>Genome sequence Cadophora malorum strain M34.</title>
        <authorList>
            <person name="Stefanovic E."/>
            <person name="Vu D."/>
            <person name="Scully C."/>
            <person name="Dijksterhuis J."/>
            <person name="Roader J."/>
            <person name="Houbraken J."/>
        </authorList>
    </citation>
    <scope>NUCLEOTIDE SEQUENCE</scope>
    <source>
        <strain evidence="2">M34</strain>
    </source>
</reference>
<dbReference type="Gene3D" id="2.150.10.10">
    <property type="entry name" value="Serralysin-like metalloprotease, C-terminal"/>
    <property type="match status" value="1"/>
</dbReference>
<keyword evidence="3" id="KW-1185">Reference proteome</keyword>
<feature type="region of interest" description="Disordered" evidence="1">
    <location>
        <begin position="295"/>
        <end position="346"/>
    </location>
</feature>